<gene>
    <name evidence="2" type="ORF">RM530_09295</name>
</gene>
<feature type="chain" id="PRO_5045056581" description="Outer membrane protein beta-barrel domain-containing protein" evidence="1">
    <location>
        <begin position="25"/>
        <end position="240"/>
    </location>
</feature>
<evidence type="ECO:0000313" key="3">
    <source>
        <dbReference type="Proteomes" id="UP001254608"/>
    </source>
</evidence>
<dbReference type="Proteomes" id="UP001254608">
    <property type="component" value="Unassembled WGS sequence"/>
</dbReference>
<dbReference type="EMBL" id="JAVRIC010000011">
    <property type="protein sequence ID" value="MDT0497556.1"/>
    <property type="molecule type" value="Genomic_DNA"/>
</dbReference>
<evidence type="ECO:0000256" key="1">
    <source>
        <dbReference type="SAM" id="SignalP"/>
    </source>
</evidence>
<feature type="signal peptide" evidence="1">
    <location>
        <begin position="1"/>
        <end position="24"/>
    </location>
</feature>
<keyword evidence="3" id="KW-1185">Reference proteome</keyword>
<dbReference type="RefSeq" id="WP_311364949.1">
    <property type="nucleotide sequence ID" value="NZ_JAVRIC010000011.1"/>
</dbReference>
<name>A0ABU2WI60_9GAMM</name>
<organism evidence="2 3">
    <name type="scientific">Banduia mediterranea</name>
    <dbReference type="NCBI Taxonomy" id="3075609"/>
    <lineage>
        <taxon>Bacteria</taxon>
        <taxon>Pseudomonadati</taxon>
        <taxon>Pseudomonadota</taxon>
        <taxon>Gammaproteobacteria</taxon>
        <taxon>Nevskiales</taxon>
        <taxon>Algiphilaceae</taxon>
        <taxon>Banduia</taxon>
    </lineage>
</organism>
<accession>A0ABU2WI60</accession>
<evidence type="ECO:0008006" key="4">
    <source>
        <dbReference type="Google" id="ProtNLM"/>
    </source>
</evidence>
<proteinExistence type="predicted"/>
<comment type="caution">
    <text evidence="2">The sequence shown here is derived from an EMBL/GenBank/DDBJ whole genome shotgun (WGS) entry which is preliminary data.</text>
</comment>
<protein>
    <recommendedName>
        <fullName evidence="4">Outer membrane protein beta-barrel domain-containing protein</fullName>
    </recommendedName>
</protein>
<keyword evidence="1" id="KW-0732">Signal</keyword>
<sequence length="240" mass="25091">MHRLRVLPPFAVLLSLAFSAQALAGDFDIETPDQDAFGDVAKDITAALNYKALGPAEPSGLSGFSIGMFGSYVPVENEDAWETLTGDEPGEIGMAGISVSKGLPFGVDVGAFYSAVPGTDGSLFGAELRYAVWKGGIASPAVAVRASYSKLSGVDDIDYDSTGLDVSISKGFTLLTPYAGAGMVFGTVDAADEFGLDKEDVDVGRFFAGVRMTLGFMALTPEYEHVGDNDVFSLRVSLGL</sequence>
<reference evidence="2 3" key="1">
    <citation type="submission" date="2023-09" db="EMBL/GenBank/DDBJ databases">
        <authorList>
            <person name="Rey-Velasco X."/>
        </authorList>
    </citation>
    <scope>NUCLEOTIDE SEQUENCE [LARGE SCALE GENOMIC DNA]</scope>
    <source>
        <strain evidence="2 3">W345</strain>
    </source>
</reference>
<evidence type="ECO:0000313" key="2">
    <source>
        <dbReference type="EMBL" id="MDT0497556.1"/>
    </source>
</evidence>